<reference evidence="7" key="1">
    <citation type="submission" date="2019-04" db="EMBL/GenBank/DDBJ databases">
        <title>Sequencing of skin fungus with MAO and IRED activity.</title>
        <authorList>
            <person name="Marsaioli A.J."/>
            <person name="Bonatto J.M.C."/>
            <person name="Reis Junior O."/>
        </authorList>
    </citation>
    <scope>NUCLEOTIDE SEQUENCE</scope>
    <source>
        <strain evidence="7">28M1</strain>
    </source>
</reference>
<evidence type="ECO:0000256" key="1">
    <source>
        <dbReference type="ARBA" id="ARBA00007992"/>
    </source>
</evidence>
<keyword evidence="3" id="KW-0274">FAD</keyword>
<evidence type="ECO:0000256" key="5">
    <source>
        <dbReference type="SAM" id="Phobius"/>
    </source>
</evidence>
<dbReference type="PANTHER" id="PTHR47356:SF2">
    <property type="entry name" value="FAD-BINDING DOMAIN-CONTAINING PROTEIN-RELATED"/>
    <property type="match status" value="1"/>
</dbReference>
<feature type="transmembrane region" description="Helical" evidence="5">
    <location>
        <begin position="643"/>
        <end position="659"/>
    </location>
</feature>
<feature type="transmembrane region" description="Helical" evidence="5">
    <location>
        <begin position="771"/>
        <end position="789"/>
    </location>
</feature>
<keyword evidence="4" id="KW-0560">Oxidoreductase</keyword>
<dbReference type="Pfam" id="PF01494">
    <property type="entry name" value="FAD_binding_3"/>
    <property type="match status" value="2"/>
</dbReference>
<dbReference type="OrthoDB" id="2431938at2759"/>
<accession>A0A9P5C238</accession>
<feature type="transmembrane region" description="Helical" evidence="5">
    <location>
        <begin position="680"/>
        <end position="700"/>
    </location>
</feature>
<dbReference type="PANTHER" id="PTHR47356">
    <property type="entry name" value="FAD-DEPENDENT MONOOXYGENASE ASQG-RELATED"/>
    <property type="match status" value="1"/>
</dbReference>
<keyword evidence="5" id="KW-0812">Transmembrane</keyword>
<evidence type="ECO:0000256" key="2">
    <source>
        <dbReference type="ARBA" id="ARBA00022630"/>
    </source>
</evidence>
<keyword evidence="2" id="KW-0285">Flavoprotein</keyword>
<evidence type="ECO:0000259" key="6">
    <source>
        <dbReference type="Pfam" id="PF01494"/>
    </source>
</evidence>
<dbReference type="SUPFAM" id="SSF51905">
    <property type="entry name" value="FAD/NAD(P)-binding domain"/>
    <property type="match status" value="1"/>
</dbReference>
<dbReference type="EMBL" id="SWKV01000024">
    <property type="protein sequence ID" value="KAF3040702.1"/>
    <property type="molecule type" value="Genomic_DNA"/>
</dbReference>
<name>A0A9P5C238_9PLEO</name>
<proteinExistence type="inferred from homology"/>
<organism evidence="7 8">
    <name type="scientific">Didymella heteroderae</name>
    <dbReference type="NCBI Taxonomy" id="1769908"/>
    <lineage>
        <taxon>Eukaryota</taxon>
        <taxon>Fungi</taxon>
        <taxon>Dikarya</taxon>
        <taxon>Ascomycota</taxon>
        <taxon>Pezizomycotina</taxon>
        <taxon>Dothideomycetes</taxon>
        <taxon>Pleosporomycetidae</taxon>
        <taxon>Pleosporales</taxon>
        <taxon>Pleosporineae</taxon>
        <taxon>Didymellaceae</taxon>
        <taxon>Didymella</taxon>
    </lineage>
</organism>
<dbReference type="GO" id="GO:0004497">
    <property type="term" value="F:monooxygenase activity"/>
    <property type="evidence" value="ECO:0007669"/>
    <property type="project" value="InterPro"/>
</dbReference>
<feature type="domain" description="FAD-binding" evidence="6">
    <location>
        <begin position="252"/>
        <end position="309"/>
    </location>
</feature>
<dbReference type="Proteomes" id="UP000758155">
    <property type="component" value="Unassembled WGS sequence"/>
</dbReference>
<keyword evidence="5" id="KW-0472">Membrane</keyword>
<dbReference type="InterPro" id="IPR002938">
    <property type="entry name" value="FAD-bd"/>
</dbReference>
<dbReference type="GO" id="GO:0071949">
    <property type="term" value="F:FAD binding"/>
    <property type="evidence" value="ECO:0007669"/>
    <property type="project" value="InterPro"/>
</dbReference>
<evidence type="ECO:0000313" key="7">
    <source>
        <dbReference type="EMBL" id="KAF3040702.1"/>
    </source>
</evidence>
<comment type="caution">
    <text evidence="7">The sequence shown here is derived from an EMBL/GenBank/DDBJ whole genome shotgun (WGS) entry which is preliminary data.</text>
</comment>
<evidence type="ECO:0000256" key="3">
    <source>
        <dbReference type="ARBA" id="ARBA00022827"/>
    </source>
</evidence>
<sequence>MTTSGFQVIIVGGGIAGLTLANALEKAGIDYMLLEARDNIAPTVGASIGIFQNGGRILDQLGCYEAIEKETSPLHRGRSRDGNGKQFFTQTGILLNQARFNYPALFIDRQHALRIMYENLNDKSKVKLQKRILKVDHSEGGVVVTCNDGTKVSGDILIGCDGVHSVVRDEMWRLAHLQEQSSFDPSDQNVLFAEYQCLFGISSQTKGIVDDKANELPRYNKADAEAFARKIENFHITPELTFDGLWKNRNTYTLVPTEEAQMKRWSWGRIACVGDGVHKVTPNMGAGGNAAMETAAALANELKKMVDTAEKGQPSFETIKVRLGNYQKIRDSRMTAISKAANGLTRIHALATLKDKLFAFWVIPNAGDLPVTGGESTNRRLPLHYETRTVSLAKLGNSIESFRLANLASDMITGAVKLDYLPTPERSLHGTMPFNPSQGLGQNESKLWRAVRGLPFLGITVAAFYFMWGACLPPMIERIGEIMEKGVYNQIGEAVHVETLQSFYGVEFMDSRLRGLVACFASLQFVDLACGWQSLSFLTDAGIVYSILLIESARRASIMTLSYAPLILGYNMQFFGIGVLMALWCLVHYIQTPIENFRARDMRLTDLSYTASVLPVILLTHYLPNFIQLSSWVDPATRRAAAWIWQPFAVFTTILQFMLKKTVMPDTMQEDKLKNPNRDLPVIKYTIYSLCAISTATWWYTLYTAPFSPRTLFVPDLANAKTGDEFVRTFLQFDEIFSLGACLVWLLYLFGDLKRAGMVDASWVSIMGKGLITLVAAGPGATIGLGWWWREQVLATKWHKDAVVAVKSK</sequence>
<feature type="domain" description="FAD-binding" evidence="6">
    <location>
        <begin position="7"/>
        <end position="170"/>
    </location>
</feature>
<dbReference type="AlphaFoldDB" id="A0A9P5C238"/>
<dbReference type="InterPro" id="IPR050562">
    <property type="entry name" value="FAD_mOase_fung"/>
</dbReference>
<feature type="transmembrane region" description="Helical" evidence="5">
    <location>
        <begin position="730"/>
        <end position="750"/>
    </location>
</feature>
<protein>
    <recommendedName>
        <fullName evidence="6">FAD-binding domain-containing protein</fullName>
    </recommendedName>
</protein>
<feature type="transmembrane region" description="Helical" evidence="5">
    <location>
        <begin position="454"/>
        <end position="476"/>
    </location>
</feature>
<evidence type="ECO:0000256" key="4">
    <source>
        <dbReference type="ARBA" id="ARBA00023002"/>
    </source>
</evidence>
<evidence type="ECO:0000313" key="8">
    <source>
        <dbReference type="Proteomes" id="UP000758155"/>
    </source>
</evidence>
<feature type="transmembrane region" description="Helical" evidence="5">
    <location>
        <begin position="607"/>
        <end position="623"/>
    </location>
</feature>
<dbReference type="PRINTS" id="PR00420">
    <property type="entry name" value="RNGMNOXGNASE"/>
</dbReference>
<keyword evidence="5" id="KW-1133">Transmembrane helix</keyword>
<gene>
    <name evidence="7" type="ORF">E8E12_005945</name>
</gene>
<dbReference type="InterPro" id="IPR036188">
    <property type="entry name" value="FAD/NAD-bd_sf"/>
</dbReference>
<keyword evidence="8" id="KW-1185">Reference proteome</keyword>
<dbReference type="Gene3D" id="3.50.50.60">
    <property type="entry name" value="FAD/NAD(P)-binding domain"/>
    <property type="match status" value="1"/>
</dbReference>
<feature type="transmembrane region" description="Helical" evidence="5">
    <location>
        <begin position="567"/>
        <end position="587"/>
    </location>
</feature>
<comment type="similarity">
    <text evidence="1">Belongs to the paxM FAD-dependent monooxygenase family.</text>
</comment>